<dbReference type="Pfam" id="PF04308">
    <property type="entry name" value="RNaseH_like"/>
    <property type="match status" value="1"/>
</dbReference>
<dbReference type="EMBL" id="PEVG01000003">
    <property type="protein sequence ID" value="PIU99785.1"/>
    <property type="molecule type" value="Genomic_DNA"/>
</dbReference>
<evidence type="ECO:0000313" key="1">
    <source>
        <dbReference type="EMBL" id="PIU99785.1"/>
    </source>
</evidence>
<evidence type="ECO:0008006" key="3">
    <source>
        <dbReference type="Google" id="ProtNLM"/>
    </source>
</evidence>
<organism evidence="1 2">
    <name type="scientific">Candidatus Tagabacteria bacterium CG03_land_8_20_14_0_80_41_22</name>
    <dbReference type="NCBI Taxonomy" id="1975020"/>
    <lineage>
        <taxon>Bacteria</taxon>
        <taxon>Candidatus Tagaibacteriota</taxon>
    </lineage>
</organism>
<accession>A0A2M7B9J7</accession>
<evidence type="ECO:0000313" key="2">
    <source>
        <dbReference type="Proteomes" id="UP000228561"/>
    </source>
</evidence>
<sequence>MSNDILFYNETLKRHIDFNEMIGELIKYIQENKKVEYKITVGTDSNASPWAQFVTAVAVLRVGNGGRYFWTRSEKIFCPSLASRIYKETMQSITFTQELKSRLKEKLGEEFFWNNQISVHIDVGQKGPTKDLIDGVVGMVKGYGFEAVIKPYSFCAFVVADRHT</sequence>
<dbReference type="AlphaFoldDB" id="A0A2M7B9J7"/>
<dbReference type="InterPro" id="IPR007405">
    <property type="entry name" value="Phage_KVP40_Orf299"/>
</dbReference>
<dbReference type="PANTHER" id="PTHR39961">
    <property type="entry name" value="HYPOTHETICAL CYTOSOLIC PROTEIN"/>
    <property type="match status" value="1"/>
</dbReference>
<proteinExistence type="predicted"/>
<comment type="caution">
    <text evidence="1">The sequence shown here is derived from an EMBL/GenBank/DDBJ whole genome shotgun (WGS) entry which is preliminary data.</text>
</comment>
<gene>
    <name evidence="1" type="ORF">COS58_00485</name>
</gene>
<protein>
    <recommendedName>
        <fullName evidence="3">DUF458 domain-containing protein</fullName>
    </recommendedName>
</protein>
<name>A0A2M7B9J7_9BACT</name>
<dbReference type="PANTHER" id="PTHR39961:SF1">
    <property type="entry name" value="DUF458 DOMAIN-CONTAINING PROTEIN"/>
    <property type="match status" value="1"/>
</dbReference>
<reference evidence="2" key="1">
    <citation type="submission" date="2017-09" db="EMBL/GenBank/DDBJ databases">
        <title>Depth-based differentiation of microbial function through sediment-hosted aquifers and enrichment of novel symbionts in the deep terrestrial subsurface.</title>
        <authorList>
            <person name="Probst A.J."/>
            <person name="Ladd B."/>
            <person name="Jarett J.K."/>
            <person name="Geller-Mcgrath D.E."/>
            <person name="Sieber C.M.K."/>
            <person name="Emerson J.B."/>
            <person name="Anantharaman K."/>
            <person name="Thomas B.C."/>
            <person name="Malmstrom R."/>
            <person name="Stieglmeier M."/>
            <person name="Klingl A."/>
            <person name="Woyke T."/>
            <person name="Ryan C.M."/>
            <person name="Banfield J.F."/>
        </authorList>
    </citation>
    <scope>NUCLEOTIDE SEQUENCE [LARGE SCALE GENOMIC DNA]</scope>
</reference>
<dbReference type="Proteomes" id="UP000228561">
    <property type="component" value="Unassembled WGS sequence"/>
</dbReference>